<dbReference type="Proteomes" id="UP000053927">
    <property type="component" value="Unassembled WGS sequence"/>
</dbReference>
<keyword evidence="2" id="KW-1185">Reference proteome</keyword>
<dbReference type="EMBL" id="JH687403">
    <property type="protein sequence ID" value="EIM79554.1"/>
    <property type="molecule type" value="Genomic_DNA"/>
</dbReference>
<organism evidence="1 2">
    <name type="scientific">Stereum hirsutum (strain FP-91666)</name>
    <name type="common">White-rot fungus</name>
    <dbReference type="NCBI Taxonomy" id="721885"/>
    <lineage>
        <taxon>Eukaryota</taxon>
        <taxon>Fungi</taxon>
        <taxon>Dikarya</taxon>
        <taxon>Basidiomycota</taxon>
        <taxon>Agaricomycotina</taxon>
        <taxon>Agaricomycetes</taxon>
        <taxon>Russulales</taxon>
        <taxon>Stereaceae</taxon>
        <taxon>Stereum</taxon>
    </lineage>
</organism>
<dbReference type="AlphaFoldDB" id="R7RW92"/>
<dbReference type="KEGG" id="shs:STEHIDRAFT_126434"/>
<sequence>MKLRLVFASSVGRKSERCVVEEGKIAERKVEVHVYLPTKCYTIQLLIFSVMASISRGRAIEAALMASSGCEGFNK</sequence>
<proteinExistence type="predicted"/>
<protein>
    <submittedName>
        <fullName evidence="1">Uncharacterized protein</fullName>
    </submittedName>
</protein>
<reference evidence="2" key="1">
    <citation type="journal article" date="2012" name="Science">
        <title>The Paleozoic origin of enzymatic lignin decomposition reconstructed from 31 fungal genomes.</title>
        <authorList>
            <person name="Floudas D."/>
            <person name="Binder M."/>
            <person name="Riley R."/>
            <person name="Barry K."/>
            <person name="Blanchette R.A."/>
            <person name="Henrissat B."/>
            <person name="Martinez A.T."/>
            <person name="Otillar R."/>
            <person name="Spatafora J.W."/>
            <person name="Yadav J.S."/>
            <person name="Aerts A."/>
            <person name="Benoit I."/>
            <person name="Boyd A."/>
            <person name="Carlson A."/>
            <person name="Copeland A."/>
            <person name="Coutinho P.M."/>
            <person name="de Vries R.P."/>
            <person name="Ferreira P."/>
            <person name="Findley K."/>
            <person name="Foster B."/>
            <person name="Gaskell J."/>
            <person name="Glotzer D."/>
            <person name="Gorecki P."/>
            <person name="Heitman J."/>
            <person name="Hesse C."/>
            <person name="Hori C."/>
            <person name="Igarashi K."/>
            <person name="Jurgens J.A."/>
            <person name="Kallen N."/>
            <person name="Kersten P."/>
            <person name="Kohler A."/>
            <person name="Kuees U."/>
            <person name="Kumar T.K.A."/>
            <person name="Kuo A."/>
            <person name="LaButti K."/>
            <person name="Larrondo L.F."/>
            <person name="Lindquist E."/>
            <person name="Ling A."/>
            <person name="Lombard V."/>
            <person name="Lucas S."/>
            <person name="Lundell T."/>
            <person name="Martin R."/>
            <person name="McLaughlin D.J."/>
            <person name="Morgenstern I."/>
            <person name="Morin E."/>
            <person name="Murat C."/>
            <person name="Nagy L.G."/>
            <person name="Nolan M."/>
            <person name="Ohm R.A."/>
            <person name="Patyshakuliyeva A."/>
            <person name="Rokas A."/>
            <person name="Ruiz-Duenas F.J."/>
            <person name="Sabat G."/>
            <person name="Salamov A."/>
            <person name="Samejima M."/>
            <person name="Schmutz J."/>
            <person name="Slot J.C."/>
            <person name="St John F."/>
            <person name="Stenlid J."/>
            <person name="Sun H."/>
            <person name="Sun S."/>
            <person name="Syed K."/>
            <person name="Tsang A."/>
            <person name="Wiebenga A."/>
            <person name="Young D."/>
            <person name="Pisabarro A."/>
            <person name="Eastwood D.C."/>
            <person name="Martin F."/>
            <person name="Cullen D."/>
            <person name="Grigoriev I.V."/>
            <person name="Hibbett D.S."/>
        </authorList>
    </citation>
    <scope>NUCLEOTIDE SEQUENCE [LARGE SCALE GENOMIC DNA]</scope>
    <source>
        <strain evidence="2">FP-91666</strain>
    </source>
</reference>
<gene>
    <name evidence="1" type="ORF">STEHIDRAFT_126434</name>
</gene>
<name>R7RW92_STEHR</name>
<accession>R7RW92</accession>
<evidence type="ECO:0000313" key="2">
    <source>
        <dbReference type="Proteomes" id="UP000053927"/>
    </source>
</evidence>
<evidence type="ECO:0000313" key="1">
    <source>
        <dbReference type="EMBL" id="EIM79554.1"/>
    </source>
</evidence>
<dbReference type="GeneID" id="18797759"/>
<dbReference type="RefSeq" id="XP_007311349.1">
    <property type="nucleotide sequence ID" value="XM_007311287.1"/>
</dbReference>
<feature type="non-terminal residue" evidence="1">
    <location>
        <position position="75"/>
    </location>
</feature>